<dbReference type="AlphaFoldDB" id="A0A2P2QFW6"/>
<name>A0A2P2QFW6_RHIMU</name>
<dbReference type="EMBL" id="GGEC01085300">
    <property type="protein sequence ID" value="MBX65784.1"/>
    <property type="molecule type" value="Transcribed_RNA"/>
</dbReference>
<proteinExistence type="predicted"/>
<accession>A0A2P2QFW6</accession>
<organism evidence="1">
    <name type="scientific">Rhizophora mucronata</name>
    <name type="common">Asiatic mangrove</name>
    <dbReference type="NCBI Taxonomy" id="61149"/>
    <lineage>
        <taxon>Eukaryota</taxon>
        <taxon>Viridiplantae</taxon>
        <taxon>Streptophyta</taxon>
        <taxon>Embryophyta</taxon>
        <taxon>Tracheophyta</taxon>
        <taxon>Spermatophyta</taxon>
        <taxon>Magnoliopsida</taxon>
        <taxon>eudicotyledons</taxon>
        <taxon>Gunneridae</taxon>
        <taxon>Pentapetalae</taxon>
        <taxon>rosids</taxon>
        <taxon>fabids</taxon>
        <taxon>Malpighiales</taxon>
        <taxon>Rhizophoraceae</taxon>
        <taxon>Rhizophora</taxon>
    </lineage>
</organism>
<protein>
    <submittedName>
        <fullName evidence="1">Uncharacterized protein</fullName>
    </submittedName>
</protein>
<reference evidence="1" key="1">
    <citation type="submission" date="2018-02" db="EMBL/GenBank/DDBJ databases">
        <title>Rhizophora mucronata_Transcriptome.</title>
        <authorList>
            <person name="Meera S.P."/>
            <person name="Sreeshan A."/>
            <person name="Augustine A."/>
        </authorList>
    </citation>
    <scope>NUCLEOTIDE SEQUENCE</scope>
    <source>
        <tissue evidence="1">Leaf</tissue>
    </source>
</reference>
<evidence type="ECO:0000313" key="1">
    <source>
        <dbReference type="EMBL" id="MBX65784.1"/>
    </source>
</evidence>
<sequence length="27" mass="3151">MLRVSNSKVYEDEENYPSMKLTVQCVS</sequence>